<organism evidence="2 3">
    <name type="scientific">Mucuna pruriens</name>
    <name type="common">Velvet bean</name>
    <name type="synonym">Dolichos pruriens</name>
    <dbReference type="NCBI Taxonomy" id="157652"/>
    <lineage>
        <taxon>Eukaryota</taxon>
        <taxon>Viridiplantae</taxon>
        <taxon>Streptophyta</taxon>
        <taxon>Embryophyta</taxon>
        <taxon>Tracheophyta</taxon>
        <taxon>Spermatophyta</taxon>
        <taxon>Magnoliopsida</taxon>
        <taxon>eudicotyledons</taxon>
        <taxon>Gunneridae</taxon>
        <taxon>Pentapetalae</taxon>
        <taxon>rosids</taxon>
        <taxon>fabids</taxon>
        <taxon>Fabales</taxon>
        <taxon>Fabaceae</taxon>
        <taxon>Papilionoideae</taxon>
        <taxon>50 kb inversion clade</taxon>
        <taxon>NPAAA clade</taxon>
        <taxon>indigoferoid/millettioid clade</taxon>
        <taxon>Phaseoleae</taxon>
        <taxon>Mucuna</taxon>
    </lineage>
</organism>
<sequence length="276" mass="31345">MKQGVELGGQLYTSDEDISIFAGDSEVFDCLRFVIDKADYDELWEVHNLFNSKDDITNLADLSQEAKLLNLLDHVCKHEDPECSNNEEVRVVGTKKLLSAQVATMFTTEHESAEVDSARKTSVEVDLSKHVRVESNSASEDRKQVEVEFVSDNNVQKLVPTGSDFSIRKNNEFDSNPTRVGSNSANMNRPQKRKVEIMLAQLVLDPHQVATDYTTATAMTMFMFQSNNRVLSGSFVRLTIRISLRYSYDDRQTFVHCHTEELCNRYLISWQGLNSS</sequence>
<dbReference type="EMBL" id="QJKJ01016109">
    <property type="protein sequence ID" value="RDX61495.1"/>
    <property type="molecule type" value="Genomic_DNA"/>
</dbReference>
<feature type="compositionally biased region" description="Polar residues" evidence="1">
    <location>
        <begin position="173"/>
        <end position="186"/>
    </location>
</feature>
<comment type="caution">
    <text evidence="2">The sequence shown here is derived from an EMBL/GenBank/DDBJ whole genome shotgun (WGS) entry which is preliminary data.</text>
</comment>
<proteinExistence type="predicted"/>
<keyword evidence="3" id="KW-1185">Reference proteome</keyword>
<feature type="non-terminal residue" evidence="2">
    <location>
        <position position="1"/>
    </location>
</feature>
<accession>A0A371E632</accession>
<gene>
    <name evidence="2" type="ORF">CR513_60272</name>
</gene>
<dbReference type="Proteomes" id="UP000257109">
    <property type="component" value="Unassembled WGS sequence"/>
</dbReference>
<evidence type="ECO:0000256" key="1">
    <source>
        <dbReference type="SAM" id="MobiDB-lite"/>
    </source>
</evidence>
<reference evidence="2" key="1">
    <citation type="submission" date="2018-05" db="EMBL/GenBank/DDBJ databases">
        <title>Draft genome of Mucuna pruriens seed.</title>
        <authorList>
            <person name="Nnadi N.E."/>
            <person name="Vos R."/>
            <person name="Hasami M.H."/>
            <person name="Devisetty U.K."/>
            <person name="Aguiy J.C."/>
        </authorList>
    </citation>
    <scope>NUCLEOTIDE SEQUENCE [LARGE SCALE GENOMIC DNA]</scope>
    <source>
        <strain evidence="2">JCA_2017</strain>
    </source>
</reference>
<dbReference type="OrthoDB" id="1459910at2759"/>
<evidence type="ECO:0000313" key="2">
    <source>
        <dbReference type="EMBL" id="RDX61495.1"/>
    </source>
</evidence>
<name>A0A371E632_MUCPR</name>
<protein>
    <submittedName>
        <fullName evidence="2">Uncharacterized protein</fullName>
    </submittedName>
</protein>
<evidence type="ECO:0000313" key="3">
    <source>
        <dbReference type="Proteomes" id="UP000257109"/>
    </source>
</evidence>
<feature type="region of interest" description="Disordered" evidence="1">
    <location>
        <begin position="166"/>
        <end position="186"/>
    </location>
</feature>
<dbReference type="AlphaFoldDB" id="A0A371E632"/>